<name>A0A921SRL6_9FIRM</name>
<feature type="transmembrane region" description="Helical" evidence="10">
    <location>
        <begin position="320"/>
        <end position="341"/>
    </location>
</feature>
<evidence type="ECO:0000256" key="4">
    <source>
        <dbReference type="ARBA" id="ARBA00022448"/>
    </source>
</evidence>
<keyword evidence="5" id="KW-1003">Cell membrane</keyword>
<evidence type="ECO:0000256" key="1">
    <source>
        <dbReference type="ARBA" id="ARBA00004651"/>
    </source>
</evidence>
<feature type="transmembrane region" description="Helical" evidence="10">
    <location>
        <begin position="139"/>
        <end position="161"/>
    </location>
</feature>
<dbReference type="GO" id="GO:0046677">
    <property type="term" value="P:response to antibiotic"/>
    <property type="evidence" value="ECO:0007669"/>
    <property type="project" value="UniProtKB-KW"/>
</dbReference>
<comment type="similarity">
    <text evidence="2">Belongs to the multi antimicrobial extrusion (MATE) (TC 2.A.66.1) family. MepA subfamily.</text>
</comment>
<gene>
    <name evidence="11" type="ORF">K8V01_01070</name>
</gene>
<proteinExistence type="inferred from homology"/>
<keyword evidence="8 10" id="KW-0472">Membrane</keyword>
<reference evidence="11" key="1">
    <citation type="journal article" date="2021" name="PeerJ">
        <title>Extensive microbial diversity within the chicken gut microbiome revealed by metagenomics and culture.</title>
        <authorList>
            <person name="Gilroy R."/>
            <person name="Ravi A."/>
            <person name="Getino M."/>
            <person name="Pursley I."/>
            <person name="Horton D.L."/>
            <person name="Alikhan N.F."/>
            <person name="Baker D."/>
            <person name="Gharbi K."/>
            <person name="Hall N."/>
            <person name="Watson M."/>
            <person name="Adriaenssens E.M."/>
            <person name="Foster-Nyarko E."/>
            <person name="Jarju S."/>
            <person name="Secka A."/>
            <person name="Antonio M."/>
            <person name="Oren A."/>
            <person name="Chaudhuri R.R."/>
            <person name="La Ragione R."/>
            <person name="Hildebrand F."/>
            <person name="Pallen M.J."/>
        </authorList>
    </citation>
    <scope>NUCLEOTIDE SEQUENCE</scope>
    <source>
        <strain evidence="11">CHK179-5677</strain>
    </source>
</reference>
<evidence type="ECO:0000256" key="3">
    <source>
        <dbReference type="ARBA" id="ARBA00022106"/>
    </source>
</evidence>
<dbReference type="RefSeq" id="WP_304247198.1">
    <property type="nucleotide sequence ID" value="NZ_DYUC01000011.1"/>
</dbReference>
<dbReference type="GO" id="GO:0042910">
    <property type="term" value="F:xenobiotic transmembrane transporter activity"/>
    <property type="evidence" value="ECO:0007669"/>
    <property type="project" value="InterPro"/>
</dbReference>
<feature type="transmembrane region" description="Helical" evidence="10">
    <location>
        <begin position="287"/>
        <end position="308"/>
    </location>
</feature>
<evidence type="ECO:0000313" key="11">
    <source>
        <dbReference type="EMBL" id="HJG85611.1"/>
    </source>
</evidence>
<dbReference type="PANTHER" id="PTHR43823">
    <property type="entry name" value="SPORULATION PROTEIN YKVU"/>
    <property type="match status" value="1"/>
</dbReference>
<keyword evidence="6 10" id="KW-0812">Transmembrane</keyword>
<dbReference type="PANTHER" id="PTHR43823:SF3">
    <property type="entry name" value="MULTIDRUG EXPORT PROTEIN MEPA"/>
    <property type="match status" value="1"/>
</dbReference>
<dbReference type="CDD" id="cd13143">
    <property type="entry name" value="MATE_MepA_like"/>
    <property type="match status" value="1"/>
</dbReference>
<comment type="caution">
    <text evidence="11">The sequence shown here is derived from an EMBL/GenBank/DDBJ whole genome shotgun (WGS) entry which is preliminary data.</text>
</comment>
<feature type="transmembrane region" description="Helical" evidence="10">
    <location>
        <begin position="233"/>
        <end position="255"/>
    </location>
</feature>
<keyword evidence="7 10" id="KW-1133">Transmembrane helix</keyword>
<dbReference type="GO" id="GO:0005886">
    <property type="term" value="C:plasma membrane"/>
    <property type="evidence" value="ECO:0007669"/>
    <property type="project" value="UniProtKB-SubCell"/>
</dbReference>
<dbReference type="EMBL" id="DYUC01000011">
    <property type="protein sequence ID" value="HJG85611.1"/>
    <property type="molecule type" value="Genomic_DNA"/>
</dbReference>
<keyword evidence="9" id="KW-0046">Antibiotic resistance</keyword>
<evidence type="ECO:0000256" key="8">
    <source>
        <dbReference type="ARBA" id="ARBA00023136"/>
    </source>
</evidence>
<feature type="transmembrane region" description="Helical" evidence="10">
    <location>
        <begin position="200"/>
        <end position="221"/>
    </location>
</feature>
<dbReference type="InterPro" id="IPR048279">
    <property type="entry name" value="MdtK-like"/>
</dbReference>
<dbReference type="InterPro" id="IPR051327">
    <property type="entry name" value="MATE_MepA_subfamily"/>
</dbReference>
<dbReference type="InterPro" id="IPR045070">
    <property type="entry name" value="MATE_MepA-like"/>
</dbReference>
<comment type="subcellular location">
    <subcellularLocation>
        <location evidence="1">Cell membrane</location>
        <topology evidence="1">Multi-pass membrane protein</topology>
    </subcellularLocation>
</comment>
<accession>A0A921SRL6</accession>
<evidence type="ECO:0000313" key="12">
    <source>
        <dbReference type="Proteomes" id="UP000760668"/>
    </source>
</evidence>
<feature type="transmembrane region" description="Helical" evidence="10">
    <location>
        <begin position="173"/>
        <end position="194"/>
    </location>
</feature>
<dbReference type="Pfam" id="PF01554">
    <property type="entry name" value="MatE"/>
    <property type="match status" value="2"/>
</dbReference>
<dbReference type="NCBIfam" id="TIGR00797">
    <property type="entry name" value="matE"/>
    <property type="match status" value="1"/>
</dbReference>
<feature type="transmembrane region" description="Helical" evidence="10">
    <location>
        <begin position="95"/>
        <end position="119"/>
    </location>
</feature>
<sequence length="457" mass="49202">MAQFSERELFETVPVPRAVATLAVPTVISQVVTMIYNLADTFFIGQTGDPLMVAAVSLVSPWFNLLTALGNLFGLGGSSLISRMLGVKRENEVRYVSAFSIWAGVVVTACFSLASFLAREPLLTFLGASADNYGYAEDYLFWVVGIGGVPTMVSLALGHLLRSEGHAKQASAGMMFGGILNVILDPILIFGFHLDVAGAAIATAFSNAASVVFFAVQYARLKGHTAVSFRPKYFTFRFIGPIFSVGLASALATALGNASNMVMVHLASGYGDIPVAAYGIVKRIDQFPLNVSMGLCQGFMPLVGYNYAARNYDRMRSVSYFSWKVALIFSACCVACFAAFAPQLLHLFIPEAETSSLGASFLRIACLAVPLTAVNFLISYTLQAMGKGVQSAILTSCRQGLLNIPLLILMDLTVGLYGMIWTQLVVEVIMLPVSLGMYRTTFRHLPPAEDKLGKNES</sequence>
<dbReference type="InterPro" id="IPR002528">
    <property type="entry name" value="MATE_fam"/>
</dbReference>
<protein>
    <recommendedName>
        <fullName evidence="3">Multidrug export protein MepA</fullName>
    </recommendedName>
</protein>
<feature type="transmembrane region" description="Helical" evidence="10">
    <location>
        <begin position="401"/>
        <end position="421"/>
    </location>
</feature>
<evidence type="ECO:0000256" key="6">
    <source>
        <dbReference type="ARBA" id="ARBA00022692"/>
    </source>
</evidence>
<feature type="transmembrane region" description="Helical" evidence="10">
    <location>
        <begin position="20"/>
        <end position="39"/>
    </location>
</feature>
<dbReference type="PIRSF" id="PIRSF006603">
    <property type="entry name" value="DinF"/>
    <property type="match status" value="1"/>
</dbReference>
<keyword evidence="4" id="KW-0813">Transport</keyword>
<evidence type="ECO:0000256" key="9">
    <source>
        <dbReference type="ARBA" id="ARBA00023251"/>
    </source>
</evidence>
<evidence type="ECO:0000256" key="10">
    <source>
        <dbReference type="SAM" id="Phobius"/>
    </source>
</evidence>
<evidence type="ECO:0000256" key="2">
    <source>
        <dbReference type="ARBA" id="ARBA00008417"/>
    </source>
</evidence>
<dbReference type="AlphaFoldDB" id="A0A921SRL6"/>
<reference evidence="11" key="2">
    <citation type="submission" date="2021-09" db="EMBL/GenBank/DDBJ databases">
        <authorList>
            <person name="Gilroy R."/>
        </authorList>
    </citation>
    <scope>NUCLEOTIDE SEQUENCE</scope>
    <source>
        <strain evidence="11">CHK179-5677</strain>
    </source>
</reference>
<evidence type="ECO:0000256" key="7">
    <source>
        <dbReference type="ARBA" id="ARBA00022989"/>
    </source>
</evidence>
<organism evidence="11 12">
    <name type="scientific">Pseudoflavonifractor capillosus</name>
    <dbReference type="NCBI Taxonomy" id="106588"/>
    <lineage>
        <taxon>Bacteria</taxon>
        <taxon>Bacillati</taxon>
        <taxon>Bacillota</taxon>
        <taxon>Clostridia</taxon>
        <taxon>Eubacteriales</taxon>
        <taxon>Oscillospiraceae</taxon>
        <taxon>Pseudoflavonifractor</taxon>
    </lineage>
</organism>
<dbReference type="Proteomes" id="UP000760668">
    <property type="component" value="Unassembled WGS sequence"/>
</dbReference>
<evidence type="ECO:0000256" key="5">
    <source>
        <dbReference type="ARBA" id="ARBA00022475"/>
    </source>
</evidence>
<feature type="transmembrane region" description="Helical" evidence="10">
    <location>
        <begin position="51"/>
        <end position="74"/>
    </location>
</feature>
<dbReference type="GO" id="GO:0015297">
    <property type="term" value="F:antiporter activity"/>
    <property type="evidence" value="ECO:0007669"/>
    <property type="project" value="InterPro"/>
</dbReference>
<feature type="transmembrane region" description="Helical" evidence="10">
    <location>
        <begin position="361"/>
        <end position="380"/>
    </location>
</feature>